<dbReference type="Proteomes" id="UP000735302">
    <property type="component" value="Unassembled WGS sequence"/>
</dbReference>
<evidence type="ECO:0000313" key="2">
    <source>
        <dbReference type="EMBL" id="GFO29116.1"/>
    </source>
</evidence>
<reference evidence="2 3" key="1">
    <citation type="journal article" date="2021" name="Elife">
        <title>Chloroplast acquisition without the gene transfer in kleptoplastic sea slugs, Plakobranchus ocellatus.</title>
        <authorList>
            <person name="Maeda T."/>
            <person name="Takahashi S."/>
            <person name="Yoshida T."/>
            <person name="Shimamura S."/>
            <person name="Takaki Y."/>
            <person name="Nagai Y."/>
            <person name="Toyoda A."/>
            <person name="Suzuki Y."/>
            <person name="Arimoto A."/>
            <person name="Ishii H."/>
            <person name="Satoh N."/>
            <person name="Nishiyama T."/>
            <person name="Hasebe M."/>
            <person name="Maruyama T."/>
            <person name="Minagawa J."/>
            <person name="Obokata J."/>
            <person name="Shigenobu S."/>
        </authorList>
    </citation>
    <scope>NUCLEOTIDE SEQUENCE [LARGE SCALE GENOMIC DNA]</scope>
</reference>
<keyword evidence="3" id="KW-1185">Reference proteome</keyword>
<dbReference type="EMBL" id="BLXT01006120">
    <property type="protein sequence ID" value="GFO29116.1"/>
    <property type="molecule type" value="Genomic_DNA"/>
</dbReference>
<evidence type="ECO:0000313" key="3">
    <source>
        <dbReference type="Proteomes" id="UP000735302"/>
    </source>
</evidence>
<accession>A0AAV4CCP2</accession>
<protein>
    <submittedName>
        <fullName evidence="2">Uncharacterized protein</fullName>
    </submittedName>
</protein>
<dbReference type="AlphaFoldDB" id="A0AAV4CCP2"/>
<organism evidence="2 3">
    <name type="scientific">Plakobranchus ocellatus</name>
    <dbReference type="NCBI Taxonomy" id="259542"/>
    <lineage>
        <taxon>Eukaryota</taxon>
        <taxon>Metazoa</taxon>
        <taxon>Spiralia</taxon>
        <taxon>Lophotrochozoa</taxon>
        <taxon>Mollusca</taxon>
        <taxon>Gastropoda</taxon>
        <taxon>Heterobranchia</taxon>
        <taxon>Euthyneura</taxon>
        <taxon>Panpulmonata</taxon>
        <taxon>Sacoglossa</taxon>
        <taxon>Placobranchoidea</taxon>
        <taxon>Plakobranchidae</taxon>
        <taxon>Plakobranchus</taxon>
    </lineage>
</organism>
<proteinExistence type="predicted"/>
<feature type="region of interest" description="Disordered" evidence="1">
    <location>
        <begin position="1"/>
        <end position="29"/>
    </location>
</feature>
<sequence length="113" mass="12879">MSKWTRRLSGRNRLESKGGRPATHPGHQAEKSCGLVHKVLQTWRIACSQNCQQNDLNVMAELFCGCHVRLILTLSGLDIFFFCFFVLHDETEECGFNIGAAQEQEKKSKMKHL</sequence>
<gene>
    <name evidence="2" type="ORF">PoB_005562100</name>
</gene>
<evidence type="ECO:0000256" key="1">
    <source>
        <dbReference type="SAM" id="MobiDB-lite"/>
    </source>
</evidence>
<feature type="compositionally biased region" description="Basic residues" evidence="1">
    <location>
        <begin position="1"/>
        <end position="10"/>
    </location>
</feature>
<name>A0AAV4CCP2_9GAST</name>
<comment type="caution">
    <text evidence="2">The sequence shown here is derived from an EMBL/GenBank/DDBJ whole genome shotgun (WGS) entry which is preliminary data.</text>
</comment>